<dbReference type="eggNOG" id="COG0300">
    <property type="taxonomic scope" value="Bacteria"/>
</dbReference>
<evidence type="ECO:0000313" key="3">
    <source>
        <dbReference type="EMBL" id="AEV96030.1"/>
    </source>
</evidence>
<protein>
    <submittedName>
        <fullName evidence="3">Short chain dehydrogenase family protein</fullName>
    </submittedName>
</protein>
<evidence type="ECO:0000256" key="1">
    <source>
        <dbReference type="ARBA" id="ARBA00006484"/>
    </source>
</evidence>
<dbReference type="Gene3D" id="3.40.50.720">
    <property type="entry name" value="NAD(P)-binding Rossmann-like Domain"/>
    <property type="match status" value="1"/>
</dbReference>
<accession>G8PBX2</accession>
<dbReference type="EMBL" id="CP003137">
    <property type="protein sequence ID" value="AEV96030.1"/>
    <property type="molecule type" value="Genomic_DNA"/>
</dbReference>
<dbReference type="HOGENOM" id="CLU_010194_17_2_9"/>
<gene>
    <name evidence="3" type="ordered locus">PECL_1817</name>
</gene>
<sequence length="220" mass="23781">MAEKILAVYGVGKSGLGEALGSVFGKNGYTIALLERNQDHLNQVKANLEKDGIKTESIPVDLADFKSVDDSVRAISKLGDLDTVVFNATVRRKGRPSTFTGDEIMEDMAVNLGSAVEIASQTIPILKQNKGAILFTNSVVASKPGTTDTSQSIGKAAVHNFALSLNKDLKKDGVFAGLVNIWTYIREGKLGKQNPLNIAQAYYDLVQKRDEVEFVYGKSN</sequence>
<dbReference type="PRINTS" id="PR00081">
    <property type="entry name" value="GDHRDH"/>
</dbReference>
<keyword evidence="4" id="KW-1185">Reference proteome</keyword>
<proteinExistence type="inferred from homology"/>
<keyword evidence="2" id="KW-0560">Oxidoreductase</keyword>
<evidence type="ECO:0000313" key="4">
    <source>
        <dbReference type="Proteomes" id="UP000005444"/>
    </source>
</evidence>
<dbReference type="Proteomes" id="UP000005444">
    <property type="component" value="Chromosome"/>
</dbReference>
<dbReference type="AlphaFoldDB" id="G8PBX2"/>
<dbReference type="PATRIC" id="fig|701521.8.peg.1719"/>
<dbReference type="STRING" id="701521.PECL_1817"/>
<dbReference type="GO" id="GO:0016491">
    <property type="term" value="F:oxidoreductase activity"/>
    <property type="evidence" value="ECO:0007669"/>
    <property type="project" value="UniProtKB-KW"/>
</dbReference>
<evidence type="ECO:0000256" key="2">
    <source>
        <dbReference type="ARBA" id="ARBA00023002"/>
    </source>
</evidence>
<dbReference type="RefSeq" id="WP_014216224.1">
    <property type="nucleotide sequence ID" value="NC_016605.1"/>
</dbReference>
<dbReference type="PANTHER" id="PTHR43669:SF3">
    <property type="entry name" value="ALCOHOL DEHYDROGENASE, PUTATIVE (AFU_ORTHOLOGUE AFUA_3G03445)-RELATED"/>
    <property type="match status" value="1"/>
</dbReference>
<dbReference type="InterPro" id="IPR036291">
    <property type="entry name" value="NAD(P)-bd_dom_sf"/>
</dbReference>
<dbReference type="PANTHER" id="PTHR43669">
    <property type="entry name" value="5-KETO-D-GLUCONATE 5-REDUCTASE"/>
    <property type="match status" value="1"/>
</dbReference>
<dbReference type="SUPFAM" id="SSF51735">
    <property type="entry name" value="NAD(P)-binding Rossmann-fold domains"/>
    <property type="match status" value="1"/>
</dbReference>
<dbReference type="InterPro" id="IPR002347">
    <property type="entry name" value="SDR_fam"/>
</dbReference>
<name>G8PBX2_PEDCP</name>
<organism evidence="3 4">
    <name type="scientific">Pediococcus claussenii (strain ATCC BAA-344 / DSM 14800 / JCM 18046 / KCTC 3811 / LMG 21948 / P06)</name>
    <dbReference type="NCBI Taxonomy" id="701521"/>
    <lineage>
        <taxon>Bacteria</taxon>
        <taxon>Bacillati</taxon>
        <taxon>Bacillota</taxon>
        <taxon>Bacilli</taxon>
        <taxon>Lactobacillales</taxon>
        <taxon>Lactobacillaceae</taxon>
        <taxon>Pediococcus</taxon>
    </lineage>
</organism>
<dbReference type="Pfam" id="PF00106">
    <property type="entry name" value="adh_short"/>
    <property type="match status" value="1"/>
</dbReference>
<reference evidence="3 4" key="1">
    <citation type="journal article" date="2012" name="J. Bacteriol.">
        <title>Complete Genome Sequence of the Beer Spoilage Organism Pediococcus claussenii ATCC BAA-344T.</title>
        <authorList>
            <person name="Pittet V."/>
            <person name="Abegunde T."/>
            <person name="Marfleet T."/>
            <person name="Haakensen M."/>
            <person name="Morrow K."/>
            <person name="Jayaprakash T."/>
            <person name="Schroeder K."/>
            <person name="Trost B."/>
            <person name="Byrns S."/>
            <person name="Bergsveinson J."/>
            <person name="Kusalik A."/>
            <person name="Ziola B."/>
        </authorList>
    </citation>
    <scope>NUCLEOTIDE SEQUENCE [LARGE SCALE GENOMIC DNA]</scope>
    <source>
        <strain evidence="3 4">ATCC BAA-344</strain>
    </source>
</reference>
<comment type="similarity">
    <text evidence="1">Belongs to the short-chain dehydrogenases/reductases (SDR) family.</text>
</comment>
<dbReference type="KEGG" id="pce:PECL_1817"/>